<dbReference type="Proteomes" id="UP000035642">
    <property type="component" value="Unassembled WGS sequence"/>
</dbReference>
<organism evidence="1 2">
    <name type="scientific">Angiostrongylus cantonensis</name>
    <name type="common">Rat lungworm</name>
    <dbReference type="NCBI Taxonomy" id="6313"/>
    <lineage>
        <taxon>Eukaryota</taxon>
        <taxon>Metazoa</taxon>
        <taxon>Ecdysozoa</taxon>
        <taxon>Nematoda</taxon>
        <taxon>Chromadorea</taxon>
        <taxon>Rhabditida</taxon>
        <taxon>Rhabditina</taxon>
        <taxon>Rhabditomorpha</taxon>
        <taxon>Strongyloidea</taxon>
        <taxon>Metastrongylidae</taxon>
        <taxon>Angiostrongylus</taxon>
    </lineage>
</organism>
<reference evidence="1" key="1">
    <citation type="submission" date="2012-09" db="EMBL/GenBank/DDBJ databases">
        <authorList>
            <person name="Martin A.A."/>
        </authorList>
    </citation>
    <scope>NUCLEOTIDE SEQUENCE</scope>
</reference>
<proteinExistence type="predicted"/>
<dbReference type="WBParaSite" id="ACAC_0000493701-mRNA-1">
    <property type="protein sequence ID" value="ACAC_0000493701-mRNA-1"/>
    <property type="gene ID" value="ACAC_0000493701"/>
</dbReference>
<evidence type="ECO:0000313" key="2">
    <source>
        <dbReference type="WBParaSite" id="ACAC_0000493701-mRNA-1"/>
    </source>
</evidence>
<accession>A0A0K0D4E2</accession>
<evidence type="ECO:0000313" key="1">
    <source>
        <dbReference type="Proteomes" id="UP000035642"/>
    </source>
</evidence>
<dbReference type="AlphaFoldDB" id="A0A0K0D4E2"/>
<protein>
    <submittedName>
        <fullName evidence="2">UL3.5</fullName>
    </submittedName>
</protein>
<sequence>MHSEPFASDLKPLYHQFKLRPTADDCQQVFGSDPIASSSKHLYTQTTDGETERPIIKISDWESTARRTEKFCRKTGGGKRGRPIVAGRTLYGRGRVHFRPPVARHDEPCRKRDVITISSVEKISPVLQDAATSTEREALETDVEVVTKNEVVHDEPECSLPEQPKQKSARQQKIPFVGSGLKCSNTFSLVGNQQQVMKILGEHISKGGVYSKVQQLRTIYGACAA</sequence>
<keyword evidence="1" id="KW-1185">Reference proteome</keyword>
<reference evidence="2" key="2">
    <citation type="submission" date="2017-02" db="UniProtKB">
        <authorList>
            <consortium name="WormBaseParasite"/>
        </authorList>
    </citation>
    <scope>IDENTIFICATION</scope>
</reference>
<name>A0A0K0D4E2_ANGCA</name>